<dbReference type="Gene3D" id="1.50.10.130">
    <property type="entry name" value="Terpene synthase, N-terminal domain"/>
    <property type="match status" value="1"/>
</dbReference>
<evidence type="ECO:0000259" key="6">
    <source>
        <dbReference type="Pfam" id="PF03936"/>
    </source>
</evidence>
<dbReference type="KEGG" id="soe:110797142"/>
<dbReference type="Proteomes" id="UP000813463">
    <property type="component" value="Chromosome 5"/>
</dbReference>
<organism evidence="7 8">
    <name type="scientific">Spinacia oleracea</name>
    <name type="common">Spinach</name>
    <dbReference type="NCBI Taxonomy" id="3562"/>
    <lineage>
        <taxon>Eukaryota</taxon>
        <taxon>Viridiplantae</taxon>
        <taxon>Streptophyta</taxon>
        <taxon>Embryophyta</taxon>
        <taxon>Tracheophyta</taxon>
        <taxon>Spermatophyta</taxon>
        <taxon>Magnoliopsida</taxon>
        <taxon>eudicotyledons</taxon>
        <taxon>Gunneridae</taxon>
        <taxon>Pentapetalae</taxon>
        <taxon>Caryophyllales</taxon>
        <taxon>Chenopodiaceae</taxon>
        <taxon>Chenopodioideae</taxon>
        <taxon>Anserineae</taxon>
        <taxon>Spinacia</taxon>
    </lineage>
</organism>
<dbReference type="GO" id="GO:0009686">
    <property type="term" value="P:gibberellin biosynthetic process"/>
    <property type="evidence" value="ECO:0000318"/>
    <property type="project" value="GO_Central"/>
</dbReference>
<accession>A0A9R0IZT2</accession>
<reference evidence="8" key="2">
    <citation type="submission" date="2025-08" db="UniProtKB">
        <authorList>
            <consortium name="RefSeq"/>
        </authorList>
    </citation>
    <scope>IDENTIFICATION</scope>
    <source>
        <tissue evidence="8">Leaf</tissue>
    </source>
</reference>
<dbReference type="GO" id="GO:0010333">
    <property type="term" value="F:terpene synthase activity"/>
    <property type="evidence" value="ECO:0000318"/>
    <property type="project" value="GO_Central"/>
</dbReference>
<dbReference type="RefSeq" id="XP_021857928.2">
    <property type="nucleotide sequence ID" value="XM_022002236.2"/>
</dbReference>
<dbReference type="Pfam" id="PF03936">
    <property type="entry name" value="Terpene_synth_C"/>
    <property type="match status" value="1"/>
</dbReference>
<dbReference type="GO" id="GO:0000287">
    <property type="term" value="F:magnesium ion binding"/>
    <property type="evidence" value="ECO:0000318"/>
    <property type="project" value="GO_Central"/>
</dbReference>
<dbReference type="InterPro" id="IPR001906">
    <property type="entry name" value="Terpene_synth_N"/>
</dbReference>
<dbReference type="PANTHER" id="PTHR31739">
    <property type="entry name" value="ENT-COPALYL DIPHOSPHATE SYNTHASE, CHLOROPLASTIC"/>
    <property type="match status" value="1"/>
</dbReference>
<dbReference type="InterPro" id="IPR008930">
    <property type="entry name" value="Terpenoid_cyclase/PrenylTrfase"/>
</dbReference>
<comment type="cofactor">
    <cofactor evidence="1">
        <name>Mg(2+)</name>
        <dbReference type="ChEBI" id="CHEBI:18420"/>
    </cofactor>
</comment>
<reference evidence="7" key="1">
    <citation type="journal article" date="2021" name="Nat. Commun.">
        <title>Genomic analyses provide insights into spinach domestication and the genetic basis of agronomic traits.</title>
        <authorList>
            <person name="Cai X."/>
            <person name="Sun X."/>
            <person name="Xu C."/>
            <person name="Sun H."/>
            <person name="Wang X."/>
            <person name="Ge C."/>
            <person name="Zhang Z."/>
            <person name="Wang Q."/>
            <person name="Fei Z."/>
            <person name="Jiao C."/>
            <person name="Wang Q."/>
        </authorList>
    </citation>
    <scope>NUCLEOTIDE SEQUENCE [LARGE SCALE GENOMIC DNA]</scope>
    <source>
        <strain evidence="7">cv. Varoflay</strain>
    </source>
</reference>
<evidence type="ECO:0000256" key="1">
    <source>
        <dbReference type="ARBA" id="ARBA00001946"/>
    </source>
</evidence>
<evidence type="ECO:0000256" key="4">
    <source>
        <dbReference type="SAM" id="Coils"/>
    </source>
</evidence>
<evidence type="ECO:0000313" key="7">
    <source>
        <dbReference type="Proteomes" id="UP000813463"/>
    </source>
</evidence>
<dbReference type="GO" id="GO:0009507">
    <property type="term" value="C:chloroplast"/>
    <property type="evidence" value="ECO:0000318"/>
    <property type="project" value="GO_Central"/>
</dbReference>
<dbReference type="Gene3D" id="1.50.10.160">
    <property type="match status" value="1"/>
</dbReference>
<dbReference type="Gene3D" id="1.10.600.10">
    <property type="entry name" value="Farnesyl Diphosphate Synthase"/>
    <property type="match status" value="1"/>
</dbReference>
<dbReference type="InterPro" id="IPR050148">
    <property type="entry name" value="Terpene_synthase-like"/>
</dbReference>
<keyword evidence="3" id="KW-0460">Magnesium</keyword>
<dbReference type="InterPro" id="IPR008949">
    <property type="entry name" value="Isoprenoid_synthase_dom_sf"/>
</dbReference>
<dbReference type="SUPFAM" id="SSF48239">
    <property type="entry name" value="Terpenoid cyclases/Protein prenyltransferases"/>
    <property type="match status" value="2"/>
</dbReference>
<feature type="domain" description="Terpene synthase metal-binding" evidence="6">
    <location>
        <begin position="568"/>
        <end position="703"/>
    </location>
</feature>
<dbReference type="InterPro" id="IPR036965">
    <property type="entry name" value="Terpene_synth_N_sf"/>
</dbReference>
<evidence type="ECO:0000256" key="3">
    <source>
        <dbReference type="ARBA" id="ARBA00022842"/>
    </source>
</evidence>
<protein>
    <submittedName>
        <fullName evidence="8">Ent-copalyl diphosphate synthase 1 isoform X1</fullName>
    </submittedName>
</protein>
<dbReference type="AlphaFoldDB" id="A0A9R0IZT2"/>
<keyword evidence="4" id="KW-0175">Coiled coil</keyword>
<evidence type="ECO:0000256" key="2">
    <source>
        <dbReference type="ARBA" id="ARBA00022723"/>
    </source>
</evidence>
<dbReference type="Pfam" id="PF01397">
    <property type="entry name" value="Terpene_synth"/>
    <property type="match status" value="1"/>
</dbReference>
<sequence length="846" mass="97265">MYSSHFYHSISSPCSLLCFSPTTPSTLQDVSSFWSLKKRNNNNNSQLGLALSLRCNAFSKPTTKGPPKCRTGPATDYSDLLQDEPSLIQKPLEFPEDEVEGLAIEVLKSSKIKENVEKIRGILKTMNDGEISISPYDTAWVALVKSNNGSPQFPSSLQWIVDNQLSDGSWGDYSLFSAHDRIINTLACLIALKSWDLYPTMCQQGITFLRKNISKLQDEKTEHMPIGFEVAFPSLIEIAQSYGIEVAQDSPAMQEIYAKRDLKLTRIPKEIMHKMPTTLLHSLEGMDGLDWDKLLKLQSKDGSFLFSPSSTAYALMQTKDFNCFTYLNNIVQRFNGGVPNVYPIDLFEHIWVVDRLLRLGISRYFQHEIDECMSYVNKYWTERGICWARNSEVQDIDDTAMGFRLLRLHGYEVSADVFKNFEKDGEFFCFVGQSTQAVTGMFNLLRASEIQYPGENILDQARKFSAKYLCQKRLANQLLDKWTITKDLPGEVTYALDIPWYASLPRVETRFYIQQYGGDKDVWIGKTLYRMPNVSNNVYLELAKSDFNNTQALHRLEWNSILRWESEYELEKYGVSQKRLLMGYFLAAATMFEPEKSKERLAWAKTLALVEAIDFEFSKEKTSLDERRDFIDQFQHSYLSQGHVRHSGRKVVELGKKKGQSLVGSLLSTLNQLSLDALLTHGGDILNPLFHAWEKWLRTWETEGDRHKGEAELLVETIELCAGRWISHSHNHMASHPHTRSLVSITNHLCHHFGHIRSHHHSYYYYNKQVQCTKINGSRNNEKKIEEVQEDLQKLMQMIQSSSINGANPSLKQTCLALVKTFYYTAHCTPQKIDYHIHKVLFHKVD</sequence>
<evidence type="ECO:0000313" key="8">
    <source>
        <dbReference type="RefSeq" id="XP_021857928.2"/>
    </source>
</evidence>
<keyword evidence="2" id="KW-0479">Metal-binding</keyword>
<feature type="domain" description="Terpene synthase N-terminal" evidence="5">
    <location>
        <begin position="290"/>
        <end position="496"/>
    </location>
</feature>
<feature type="coiled-coil region" evidence="4">
    <location>
        <begin position="778"/>
        <end position="805"/>
    </location>
</feature>
<dbReference type="PANTHER" id="PTHR31739:SF4">
    <property type="entry name" value="ENT-COPALYL DIPHOSPHATE SYNTHASE, CHLOROPLASTIC"/>
    <property type="match status" value="1"/>
</dbReference>
<dbReference type="SFLD" id="SFLDG01014">
    <property type="entry name" value="Terpene_Cyclase_Like_1_N-term"/>
    <property type="match status" value="1"/>
</dbReference>
<evidence type="ECO:0000259" key="5">
    <source>
        <dbReference type="Pfam" id="PF01397"/>
    </source>
</evidence>
<dbReference type="SFLD" id="SFLDG01605">
    <property type="entry name" value="Terpene_Cyclase_Like_1_N-term"/>
    <property type="match status" value="1"/>
</dbReference>
<keyword evidence="7" id="KW-1185">Reference proteome</keyword>
<proteinExistence type="predicted"/>
<dbReference type="SUPFAM" id="SSF48576">
    <property type="entry name" value="Terpenoid synthases"/>
    <property type="match status" value="1"/>
</dbReference>
<gene>
    <name evidence="8" type="primary">LOC110797142</name>
</gene>
<dbReference type="GeneID" id="110797142"/>
<dbReference type="InterPro" id="IPR005630">
    <property type="entry name" value="Terpene_synthase_metal-bd"/>
</dbReference>
<name>A0A9R0IZT2_SPIOL</name>